<proteinExistence type="predicted"/>
<sequence length="733" mass="84704">MTKAEEFLALCPQPKASPVSCSGPLRATVATGIAAGRYIKGDVLTVAVWDRAKSPLVVWYFYGEEWTGTLRGNKAADRRDLRVEWVEPAQHGGSLRYREVSIMQEEERLLREYFGCTDKISPMELIYKAQNARSRRLRSERNQRQAEETRQYMNRLPPLPGDFEKRILKSCSDAVFLWFKNRKVKTILPGGEPGNMWVQDVRCDSCGGEYTTEAESLSHLGMTKCAACGKPMLAHNTRYGAKRKEQSRTFVMAQETPDGLWLRRFLVFFSFHEKKANLEVYDRDIYLIDTKRKAIHWKSEYRWQEKRSEYVMAQSAALEKMFVCSQGMYSGSAMVCMDEGLEKQVEKYLGMSWVKRYYKSADIMDICLLWRKIKTVPMLESLIKTGWCNEFLKVFYGACRRTWLNLKSKTYYGVFGLNRQEMRIAGKTHDLQEVERAHSWKAAGLAITEENLKMVKKIWSPAEVQRLGKRFGTGKVLKYLRQCTRRNGGDGKVIDSHITSDWLDYIRMAEKLGLQLELDIVRFPLDLKRRHNELASQVKEQQAMARASQRKAAIEARAQALEEKFSIKKIMGKAKKLYEYAGDTFCICVPEGAADIISDGEFLDHCVPRSDRYYERISERESYIMFLRRAEKPDVPWYTLEVEPGGTIRQKRSYGNEQYDDLKEAAPFLEEWQRVVASRIGDDEKMLAQRARGLRLAEFAELKEKQTVIRNGKLAGKLLVEELIADLIENKCG</sequence>
<dbReference type="InterPro" id="IPR025586">
    <property type="entry name" value="PcfJ"/>
</dbReference>
<dbReference type="EMBL" id="BK014990">
    <property type="protein sequence ID" value="DAD85880.1"/>
    <property type="molecule type" value="Genomic_DNA"/>
</dbReference>
<name>A0A8S5MUR5_9CAUD</name>
<dbReference type="Pfam" id="PF14284">
    <property type="entry name" value="PcfJ"/>
    <property type="match status" value="1"/>
</dbReference>
<reference evidence="1" key="1">
    <citation type="journal article" date="2021" name="Proc. Natl. Acad. Sci. U.S.A.">
        <title>A Catalog of Tens of Thousands of Viruses from Human Metagenomes Reveals Hidden Associations with Chronic Diseases.</title>
        <authorList>
            <person name="Tisza M.J."/>
            <person name="Buck C.B."/>
        </authorList>
    </citation>
    <scope>NUCLEOTIDE SEQUENCE</scope>
    <source>
        <strain evidence="1">CtGdK3</strain>
    </source>
</reference>
<protein>
    <submittedName>
        <fullName evidence="1">PcfJ like protein</fullName>
    </submittedName>
</protein>
<organism evidence="1">
    <name type="scientific">Siphoviridae sp. ctGdK3</name>
    <dbReference type="NCBI Taxonomy" id="2826222"/>
    <lineage>
        <taxon>Viruses</taxon>
        <taxon>Duplodnaviria</taxon>
        <taxon>Heunggongvirae</taxon>
        <taxon>Uroviricota</taxon>
        <taxon>Caudoviricetes</taxon>
    </lineage>
</organism>
<evidence type="ECO:0000313" key="1">
    <source>
        <dbReference type="EMBL" id="DAD85880.1"/>
    </source>
</evidence>
<accession>A0A8S5MUR5</accession>